<gene>
    <name evidence="13" type="ORF">HK097_009045</name>
</gene>
<dbReference type="EMBL" id="JADGJD010000057">
    <property type="protein sequence ID" value="KAJ3055842.1"/>
    <property type="molecule type" value="Genomic_DNA"/>
</dbReference>
<evidence type="ECO:0000256" key="4">
    <source>
        <dbReference type="ARBA" id="ARBA00022660"/>
    </source>
</evidence>
<evidence type="ECO:0000256" key="8">
    <source>
        <dbReference type="ARBA" id="ARBA00022989"/>
    </source>
</evidence>
<dbReference type="InterPro" id="IPR009346">
    <property type="entry name" value="GRIM-19"/>
</dbReference>
<dbReference type="GO" id="GO:0045271">
    <property type="term" value="C:respiratory chain complex I"/>
    <property type="evidence" value="ECO:0007669"/>
    <property type="project" value="UniProtKB-UniRule"/>
</dbReference>
<evidence type="ECO:0000313" key="13">
    <source>
        <dbReference type="EMBL" id="KAJ3055842.1"/>
    </source>
</evidence>
<evidence type="ECO:0000256" key="12">
    <source>
        <dbReference type="SAM" id="MobiDB-lite"/>
    </source>
</evidence>
<dbReference type="PANTHER" id="PTHR12966">
    <property type="entry name" value="NADH DEHYDROGENASE UBIQUINONE 1 ALPHA SUBCOMPLEX SUBUNIT 13"/>
    <property type="match status" value="1"/>
</dbReference>
<comment type="function">
    <text evidence="11">Complex I functions in the transfer of electrons from NADH to the respiratory chain. Accessory subunit of the mitochondrial membrane respiratory chain NADH dehydrogenase (Complex I), that is believed not to be involved in catalysis.</text>
</comment>
<evidence type="ECO:0000256" key="9">
    <source>
        <dbReference type="ARBA" id="ARBA00023128"/>
    </source>
</evidence>
<feature type="transmembrane region" description="Helical" evidence="11">
    <location>
        <begin position="31"/>
        <end position="49"/>
    </location>
</feature>
<evidence type="ECO:0000256" key="6">
    <source>
        <dbReference type="ARBA" id="ARBA00022792"/>
    </source>
</evidence>
<comment type="subcellular location">
    <subcellularLocation>
        <location evidence="1 11">Mitochondrion inner membrane</location>
        <topology evidence="1 11">Single-pass membrane protein</topology>
        <orientation evidence="1 11">Matrix side</orientation>
    </subcellularLocation>
</comment>
<comment type="caution">
    <text evidence="13">The sequence shown here is derived from an EMBL/GenBank/DDBJ whole genome shotgun (WGS) entry which is preliminary data.</text>
</comment>
<accession>A0AAD5X8B3</accession>
<reference evidence="13" key="1">
    <citation type="submission" date="2020-05" db="EMBL/GenBank/DDBJ databases">
        <title>Phylogenomic resolution of chytrid fungi.</title>
        <authorList>
            <person name="Stajich J.E."/>
            <person name="Amses K."/>
            <person name="Simmons R."/>
            <person name="Seto K."/>
            <person name="Myers J."/>
            <person name="Bonds A."/>
            <person name="Quandt C.A."/>
            <person name="Barry K."/>
            <person name="Liu P."/>
            <person name="Grigoriev I."/>
            <person name="Longcore J.E."/>
            <person name="James T.Y."/>
        </authorList>
    </citation>
    <scope>NUCLEOTIDE SEQUENCE</scope>
    <source>
        <strain evidence="13">JEL0318</strain>
    </source>
</reference>
<feature type="region of interest" description="Disordered" evidence="12">
    <location>
        <begin position="170"/>
        <end position="195"/>
    </location>
</feature>
<dbReference type="GO" id="GO:0005743">
    <property type="term" value="C:mitochondrial inner membrane"/>
    <property type="evidence" value="ECO:0007669"/>
    <property type="project" value="UniProtKB-SubCell"/>
</dbReference>
<evidence type="ECO:0000313" key="14">
    <source>
        <dbReference type="Proteomes" id="UP001212841"/>
    </source>
</evidence>
<keyword evidence="3 11" id="KW-0813">Transport</keyword>
<evidence type="ECO:0000256" key="3">
    <source>
        <dbReference type="ARBA" id="ARBA00022448"/>
    </source>
</evidence>
<keyword evidence="14" id="KW-1185">Reference proteome</keyword>
<evidence type="ECO:0000256" key="5">
    <source>
        <dbReference type="ARBA" id="ARBA00022692"/>
    </source>
</evidence>
<keyword evidence="10 11" id="KW-0472">Membrane</keyword>
<evidence type="ECO:0000256" key="1">
    <source>
        <dbReference type="ARBA" id="ARBA00004298"/>
    </source>
</evidence>
<evidence type="ECO:0000256" key="11">
    <source>
        <dbReference type="RuleBase" id="RU368034"/>
    </source>
</evidence>
<name>A0AAD5X8B3_9FUNG</name>
<evidence type="ECO:0000256" key="10">
    <source>
        <dbReference type="ARBA" id="ARBA00023136"/>
    </source>
</evidence>
<dbReference type="PANTHER" id="PTHR12966:SF0">
    <property type="entry name" value="NADH DEHYDROGENASE [UBIQUINONE] 1 ALPHA SUBCOMPLEX SUBUNIT 13"/>
    <property type="match status" value="1"/>
</dbReference>
<comment type="similarity">
    <text evidence="2 11">Belongs to the complex I NDUFA13 subunit family.</text>
</comment>
<dbReference type="AlphaFoldDB" id="A0AAD5X8B3"/>
<keyword evidence="7 11" id="KW-0249">Electron transport</keyword>
<protein>
    <recommendedName>
        <fullName evidence="11">NADH dehydrogenase [ubiquinone] 1 alpha subcomplex subunit 13</fullName>
    </recommendedName>
</protein>
<keyword evidence="9 11" id="KW-0496">Mitochondrion</keyword>
<evidence type="ECO:0000256" key="2">
    <source>
        <dbReference type="ARBA" id="ARBA00007312"/>
    </source>
</evidence>
<keyword evidence="4 11" id="KW-0679">Respiratory chain</keyword>
<evidence type="ECO:0000256" key="7">
    <source>
        <dbReference type="ARBA" id="ARBA00022982"/>
    </source>
</evidence>
<sequence>MSAQPSVQDMPPPGGFPQTIKYERYLPKRGPSGVVLFGGMIAIMAYGWNEYFKSLTEKKELHREHQWMRINIVPLLQAETDRDYVRRAEAYKKREKLIMQDADPDWQPWDLKAPTRGIGKRGVFDLNQAEPVYHTERHVMPKHLFVPGDDGERLKSQWWRGSKMFHNNPRYHEREDFTKEHPRGIQHTPDEIISK</sequence>
<dbReference type="Proteomes" id="UP001212841">
    <property type="component" value="Unassembled WGS sequence"/>
</dbReference>
<dbReference type="Pfam" id="PF06212">
    <property type="entry name" value="GRIM-19"/>
    <property type="match status" value="1"/>
</dbReference>
<proteinExistence type="inferred from homology"/>
<keyword evidence="5 11" id="KW-0812">Transmembrane</keyword>
<keyword evidence="6 11" id="KW-0999">Mitochondrion inner membrane</keyword>
<organism evidence="13 14">
    <name type="scientific">Rhizophlyctis rosea</name>
    <dbReference type="NCBI Taxonomy" id="64517"/>
    <lineage>
        <taxon>Eukaryota</taxon>
        <taxon>Fungi</taxon>
        <taxon>Fungi incertae sedis</taxon>
        <taxon>Chytridiomycota</taxon>
        <taxon>Chytridiomycota incertae sedis</taxon>
        <taxon>Chytridiomycetes</taxon>
        <taxon>Rhizophlyctidales</taxon>
        <taxon>Rhizophlyctidaceae</taxon>
        <taxon>Rhizophlyctis</taxon>
    </lineage>
</organism>
<keyword evidence="8 11" id="KW-1133">Transmembrane helix</keyword>